<gene>
    <name evidence="7" type="ORF">ATO7_13463</name>
</gene>
<dbReference type="AlphaFoldDB" id="A0A1Y1SCF6"/>
<comment type="caution">
    <text evidence="7">The sequence shown here is derived from an EMBL/GenBank/DDBJ whole genome shotgun (WGS) entry which is preliminary data.</text>
</comment>
<dbReference type="EMBL" id="AQQV01000003">
    <property type="protein sequence ID" value="ORE86308.1"/>
    <property type="molecule type" value="Genomic_DNA"/>
</dbReference>
<feature type="domain" description="TonB-dependent receptor-like beta-barrel" evidence="5">
    <location>
        <begin position="579"/>
        <end position="956"/>
    </location>
</feature>
<organism evidence="7 8">
    <name type="scientific">Oceanococcus atlanticus</name>
    <dbReference type="NCBI Taxonomy" id="1317117"/>
    <lineage>
        <taxon>Bacteria</taxon>
        <taxon>Pseudomonadati</taxon>
        <taxon>Pseudomonadota</taxon>
        <taxon>Gammaproteobacteria</taxon>
        <taxon>Chromatiales</taxon>
        <taxon>Oceanococcaceae</taxon>
        <taxon>Oceanococcus</taxon>
    </lineage>
</organism>
<evidence type="ECO:0000259" key="6">
    <source>
        <dbReference type="Pfam" id="PF07715"/>
    </source>
</evidence>
<accession>A0A1Y1SCF6</accession>
<dbReference type="Gene3D" id="2.40.170.20">
    <property type="entry name" value="TonB-dependent receptor, beta-barrel domain"/>
    <property type="match status" value="1"/>
</dbReference>
<keyword evidence="2 4" id="KW-0472">Membrane</keyword>
<keyword evidence="3" id="KW-0998">Cell outer membrane</keyword>
<evidence type="ECO:0000313" key="7">
    <source>
        <dbReference type="EMBL" id="ORE86308.1"/>
    </source>
</evidence>
<dbReference type="GO" id="GO:0009279">
    <property type="term" value="C:cell outer membrane"/>
    <property type="evidence" value="ECO:0007669"/>
    <property type="project" value="UniProtKB-SubCell"/>
</dbReference>
<comment type="similarity">
    <text evidence="4">Belongs to the TonB-dependent receptor family.</text>
</comment>
<evidence type="ECO:0000313" key="8">
    <source>
        <dbReference type="Proteomes" id="UP000192342"/>
    </source>
</evidence>
<protein>
    <submittedName>
        <fullName evidence="7">TonB-dependent receptor</fullName>
    </submittedName>
</protein>
<proteinExistence type="inferred from homology"/>
<dbReference type="InterPro" id="IPR012910">
    <property type="entry name" value="Plug_dom"/>
</dbReference>
<sequence length="1006" mass="109966">MLAAGLTLGQLASAQELLVHTFLESRPFQGLDMELDGRRIGRTGTQGQVSTALDSGSHTLRALRDAAELATYEFIVEQGESAEISLTFSDFQSAPAITIATFDSAEPGGPTGRIVGLVADMDDRPIADAVIRAPQSGAQVRSKPDGSYSLELPRGIHSLEISHPDFNTVSKDGLRVVANIGIAANIMMLRPLSATDEVGSDMDFSDVEEVMVMGAYKPGEDTADLEKFSVAITDAISIDDLLRFGDSDVAAALKRIVGVAVTGGKYANVRGLDGRYISSTLNGSLMPSTDPFRRDVQLDLFPAEILGGIEIQKSFTADLPGDTTGGIIRMTSRDLPEENEFGLSVSLGFVDGATGEDLLSYEGSDGDILGMDDGLRELPGGIRSNLSNGNFRFSICQFEGQSNCISQEEGAALAGQLPNIYNTTRESAGPDFGLAAKLGRRYERETGDFAFYSSLTYDQGYASRQEASFNDTDAVGTYDWDSFAVSLNGYLVAGWVSDNGWDVLSKTIILRDSEDRATYEVGFNKKDEVDETLTVLEWVERQFLGQQIDGSISLFGNHELRLRAGLSQTNRLSPDRREYQYRNNVFIASTLERSYSDLTEDGLDLGLDYEMPLQINDWLFTNLKFGVLSNTRDRDNELIRLGVLTRSGNDLDPSQDLETLLVAENFEADLYRLNTNKTTDTDSYEASQDTTAVYLSAETDLGTDLTVVTGVRMEDYSIDLNYPNASDEDVSAGSDRDSSETLPSLSVIYRFSDALQLRGGFARTVSRPNITELAASRFFDQEGRQYIGCPNCSDSDISNFDVRGEYYFGDQNSVSLAVFYKDISDPLERAVSDGSGSAVSALTFRNSESATVQGFELDASSRVLDGIDHVIDLSGNIAVIESEISLDEDGQRLEGRDSRELQGQSPFLANLQVAYDNYAWDAKLTFVANYFDDRIDAVARAPQEPIKESGRLDINVTAEKTLRNGSKFSLKLKNLLDEPIERTQGGRVIETYKKGMSLSLGYSLSF</sequence>
<dbReference type="PANTHER" id="PTHR40980">
    <property type="entry name" value="PLUG DOMAIN-CONTAINING PROTEIN"/>
    <property type="match status" value="1"/>
</dbReference>
<dbReference type="Pfam" id="PF00593">
    <property type="entry name" value="TonB_dep_Rec_b-barrel"/>
    <property type="match status" value="1"/>
</dbReference>
<dbReference type="SUPFAM" id="SSF56935">
    <property type="entry name" value="Porins"/>
    <property type="match status" value="1"/>
</dbReference>
<evidence type="ECO:0000256" key="3">
    <source>
        <dbReference type="ARBA" id="ARBA00023237"/>
    </source>
</evidence>
<evidence type="ECO:0000256" key="1">
    <source>
        <dbReference type="ARBA" id="ARBA00004442"/>
    </source>
</evidence>
<feature type="domain" description="TonB-dependent receptor plug" evidence="6">
    <location>
        <begin position="232"/>
        <end position="326"/>
    </location>
</feature>
<dbReference type="PANTHER" id="PTHR40980:SF5">
    <property type="entry name" value="TONB-DEPENDENT RECEPTOR"/>
    <property type="match status" value="1"/>
</dbReference>
<dbReference type="STRING" id="1317117.ATO7_13463"/>
<dbReference type="Pfam" id="PF07715">
    <property type="entry name" value="Plug"/>
    <property type="match status" value="1"/>
</dbReference>
<name>A0A1Y1SCF6_9GAMM</name>
<reference evidence="7 8" key="1">
    <citation type="submission" date="2013-04" db="EMBL/GenBank/DDBJ databases">
        <title>Oceanococcus atlanticus 22II-S10r2 Genome Sequencing.</title>
        <authorList>
            <person name="Lai Q."/>
            <person name="Li G."/>
            <person name="Shao Z."/>
        </authorList>
    </citation>
    <scope>NUCLEOTIDE SEQUENCE [LARGE SCALE GENOMIC DNA]</scope>
    <source>
        <strain evidence="7 8">22II-S10r2</strain>
    </source>
</reference>
<dbReference type="InterPro" id="IPR000531">
    <property type="entry name" value="Beta-barrel_TonB"/>
</dbReference>
<evidence type="ECO:0000256" key="2">
    <source>
        <dbReference type="ARBA" id="ARBA00023136"/>
    </source>
</evidence>
<keyword evidence="8" id="KW-1185">Reference proteome</keyword>
<keyword evidence="4" id="KW-0798">TonB box</keyword>
<dbReference type="InterPro" id="IPR036942">
    <property type="entry name" value="Beta-barrel_TonB_sf"/>
</dbReference>
<dbReference type="InterPro" id="IPR008969">
    <property type="entry name" value="CarboxyPept-like_regulatory"/>
</dbReference>
<keyword evidence="7" id="KW-0675">Receptor</keyword>
<dbReference type="Gene3D" id="2.60.40.1120">
    <property type="entry name" value="Carboxypeptidase-like, regulatory domain"/>
    <property type="match status" value="1"/>
</dbReference>
<dbReference type="Gene3D" id="2.170.130.10">
    <property type="entry name" value="TonB-dependent receptor, plug domain"/>
    <property type="match status" value="1"/>
</dbReference>
<comment type="subcellular location">
    <subcellularLocation>
        <location evidence="1 4">Cell outer membrane</location>
    </subcellularLocation>
</comment>
<evidence type="ECO:0000256" key="4">
    <source>
        <dbReference type="RuleBase" id="RU003357"/>
    </source>
</evidence>
<dbReference type="InterPro" id="IPR037066">
    <property type="entry name" value="Plug_dom_sf"/>
</dbReference>
<dbReference type="Proteomes" id="UP000192342">
    <property type="component" value="Unassembled WGS sequence"/>
</dbReference>
<dbReference type="SUPFAM" id="SSF49464">
    <property type="entry name" value="Carboxypeptidase regulatory domain-like"/>
    <property type="match status" value="1"/>
</dbReference>
<evidence type="ECO:0000259" key="5">
    <source>
        <dbReference type="Pfam" id="PF00593"/>
    </source>
</evidence>